<name>I1XJL5_METNJ</name>
<sequence length="49" mass="5602">MLFVTVSHGDKIKQVSKWDPKFINLKENPINHYDLLGLVDKTDPGEFSS</sequence>
<gene>
    <name evidence="1" type="ordered locus">Q7A_1762</name>
</gene>
<evidence type="ECO:0000313" key="2">
    <source>
        <dbReference type="Proteomes" id="UP000009144"/>
    </source>
</evidence>
<dbReference type="HOGENOM" id="CLU_3137595_0_0_6"/>
<organism evidence="1 2">
    <name type="scientific">Methylophaga nitratireducenticrescens</name>
    <dbReference type="NCBI Taxonomy" id="754476"/>
    <lineage>
        <taxon>Bacteria</taxon>
        <taxon>Pseudomonadati</taxon>
        <taxon>Pseudomonadota</taxon>
        <taxon>Gammaproteobacteria</taxon>
        <taxon>Thiotrichales</taxon>
        <taxon>Piscirickettsiaceae</taxon>
        <taxon>Methylophaga</taxon>
    </lineage>
</organism>
<reference evidence="1 2" key="1">
    <citation type="journal article" date="2012" name="J. Bacteriol.">
        <title>Complete genome sequences of Methylophaga sp. strain JAM1 and Methylophaga sp. strain JAM7.</title>
        <authorList>
            <person name="Villeneuve C."/>
            <person name="Martineau C."/>
            <person name="Mauffrey F."/>
            <person name="Villemur R."/>
        </authorList>
    </citation>
    <scope>NUCLEOTIDE SEQUENCE [LARGE SCALE GENOMIC DNA]</scope>
    <source>
        <strain evidence="1 2">JAM1</strain>
    </source>
</reference>
<dbReference type="AlphaFoldDB" id="I1XJL5"/>
<dbReference type="Proteomes" id="UP000009144">
    <property type="component" value="Chromosome"/>
</dbReference>
<protein>
    <submittedName>
        <fullName evidence="1">Uncharacterized protein</fullName>
    </submittedName>
</protein>
<proteinExistence type="predicted"/>
<evidence type="ECO:0000313" key="1">
    <source>
        <dbReference type="EMBL" id="AFI84584.1"/>
    </source>
</evidence>
<dbReference type="EMBL" id="CP003390">
    <property type="protein sequence ID" value="AFI84584.1"/>
    <property type="molecule type" value="Genomic_DNA"/>
</dbReference>
<dbReference type="PATRIC" id="fig|754476.3.peg.1741"/>
<reference evidence="1 2" key="2">
    <citation type="journal article" date="2013" name="Int. J. Syst. Evol. Microbiol.">
        <title>Methylophaga nitratireducenticrescens sp. nov. and Methylophaga frappieri sp. nov., isolated from the biofilm of the methanol-fed denitrification system treating the seawater at the Montreal Biodome.</title>
        <authorList>
            <person name="Villeneuve C."/>
            <person name="Martineau C."/>
            <person name="Mauffrey F."/>
            <person name="Villemur R."/>
        </authorList>
    </citation>
    <scope>NUCLEOTIDE SEQUENCE [LARGE SCALE GENOMIC DNA]</scope>
    <source>
        <strain evidence="1 2">JAM1</strain>
    </source>
</reference>
<keyword evidence="2" id="KW-1185">Reference proteome</keyword>
<accession>I1XJL5</accession>